<dbReference type="Gene3D" id="3.90.950.10">
    <property type="match status" value="1"/>
</dbReference>
<keyword evidence="4" id="KW-0963">Cytoplasm</keyword>
<sequence>MPNKNFILASGSPRRQQFFKDFGIPFTICVKEVNEVYPPHLQAHEITTYLAELKASVFTDLNENDVVITSDTLVWHQNKALGKPKDTTEAFAMLQALANNTHQVITSVCFKTLAKTETIYEVTEVTFGALTPEMINYYIKNYNPLDKAGAYGIQEWIGEVGIVKINGSYTNVVGLPVSRVYQFIHENYL</sequence>
<dbReference type="EC" id="3.6.1.9" evidence="4"/>
<dbReference type="EMBL" id="CP081495">
    <property type="protein sequence ID" value="UYW02192.1"/>
    <property type="molecule type" value="Genomic_DNA"/>
</dbReference>
<feature type="site" description="Important for substrate specificity" evidence="4">
    <location>
        <position position="14"/>
    </location>
</feature>
<evidence type="ECO:0000313" key="5">
    <source>
        <dbReference type="EMBL" id="UYW02192.1"/>
    </source>
</evidence>
<dbReference type="HAMAP" id="MF_00528">
    <property type="entry name" value="Maf"/>
    <property type="match status" value="1"/>
</dbReference>
<gene>
    <name evidence="5" type="ORF">K5I29_04620</name>
</gene>
<dbReference type="CDD" id="cd00555">
    <property type="entry name" value="Maf"/>
    <property type="match status" value="1"/>
</dbReference>
<dbReference type="PIRSF" id="PIRSF006305">
    <property type="entry name" value="Maf"/>
    <property type="match status" value="1"/>
</dbReference>
<comment type="caution">
    <text evidence="4">Lacks conserved residue(s) required for the propagation of feature annotation.</text>
</comment>
<evidence type="ECO:0000313" key="6">
    <source>
        <dbReference type="Proteomes" id="UP001163328"/>
    </source>
</evidence>
<evidence type="ECO:0000256" key="3">
    <source>
        <dbReference type="ARBA" id="ARBA00023080"/>
    </source>
</evidence>
<dbReference type="RefSeq" id="WP_264434690.1">
    <property type="nucleotide sequence ID" value="NZ_CP081495.1"/>
</dbReference>
<comment type="catalytic activity">
    <reaction evidence="4">
        <text>UTP + H2O = UMP + diphosphate + H(+)</text>
        <dbReference type="Rhea" id="RHEA:29395"/>
        <dbReference type="ChEBI" id="CHEBI:15377"/>
        <dbReference type="ChEBI" id="CHEBI:15378"/>
        <dbReference type="ChEBI" id="CHEBI:33019"/>
        <dbReference type="ChEBI" id="CHEBI:46398"/>
        <dbReference type="ChEBI" id="CHEBI:57865"/>
        <dbReference type="EC" id="3.6.1.9"/>
    </reaction>
</comment>
<dbReference type="InterPro" id="IPR003697">
    <property type="entry name" value="Maf-like"/>
</dbReference>
<accession>A0ABY6M1R8</accession>
<dbReference type="Proteomes" id="UP001163328">
    <property type="component" value="Chromosome"/>
</dbReference>
<name>A0ABY6M1R8_9FLAO</name>
<dbReference type="SUPFAM" id="SSF52972">
    <property type="entry name" value="ITPase-like"/>
    <property type="match status" value="1"/>
</dbReference>
<keyword evidence="3 4" id="KW-0546">Nucleotide metabolism</keyword>
<keyword evidence="2 4" id="KW-0378">Hydrolase</keyword>
<protein>
    <recommendedName>
        <fullName evidence="4">dTTP/UTP pyrophosphatase</fullName>
        <shortName evidence="4">dTTPase/UTPase</shortName>
        <ecNumber evidence="4">3.6.1.9</ecNumber>
    </recommendedName>
    <alternativeName>
        <fullName evidence="4">Nucleoside triphosphate pyrophosphatase</fullName>
    </alternativeName>
    <alternativeName>
        <fullName evidence="4">Nucleotide pyrophosphatase</fullName>
        <shortName evidence="4">Nucleotide PPase</shortName>
    </alternativeName>
</protein>
<feature type="site" description="Important for substrate specificity" evidence="4">
    <location>
        <position position="154"/>
    </location>
</feature>
<evidence type="ECO:0000256" key="4">
    <source>
        <dbReference type="HAMAP-Rule" id="MF_00528"/>
    </source>
</evidence>
<evidence type="ECO:0000256" key="2">
    <source>
        <dbReference type="ARBA" id="ARBA00022801"/>
    </source>
</evidence>
<dbReference type="NCBIfam" id="TIGR00172">
    <property type="entry name" value="maf"/>
    <property type="match status" value="1"/>
</dbReference>
<comment type="similarity">
    <text evidence="4">Belongs to the Maf family. YhdE subfamily.</text>
</comment>
<keyword evidence="6" id="KW-1185">Reference proteome</keyword>
<organism evidence="5 6">
    <name type="scientific">Flavobacterium agricola</name>
    <dbReference type="NCBI Taxonomy" id="2870839"/>
    <lineage>
        <taxon>Bacteria</taxon>
        <taxon>Pseudomonadati</taxon>
        <taxon>Bacteroidota</taxon>
        <taxon>Flavobacteriia</taxon>
        <taxon>Flavobacteriales</taxon>
        <taxon>Flavobacteriaceae</taxon>
        <taxon>Flavobacterium</taxon>
    </lineage>
</organism>
<dbReference type="PANTHER" id="PTHR43213">
    <property type="entry name" value="BIFUNCTIONAL DTTP/UTP PYROPHOSPHATASE/METHYLTRANSFERASE PROTEIN-RELATED"/>
    <property type="match status" value="1"/>
</dbReference>
<proteinExistence type="inferred from homology"/>
<reference evidence="5" key="1">
    <citation type="submission" date="2021-08" db="EMBL/GenBank/DDBJ databases">
        <title>Flavobacterium sp. strain CC-SYL302.</title>
        <authorList>
            <person name="Lin S.-Y."/>
            <person name="Lee T.-H."/>
            <person name="Young C.-C."/>
        </authorList>
    </citation>
    <scope>NUCLEOTIDE SEQUENCE</scope>
    <source>
        <strain evidence="5">CC-SYL302</strain>
    </source>
</reference>
<dbReference type="Pfam" id="PF02545">
    <property type="entry name" value="Maf"/>
    <property type="match status" value="1"/>
</dbReference>
<comment type="catalytic activity">
    <reaction evidence="4">
        <text>dTTP + H2O = dTMP + diphosphate + H(+)</text>
        <dbReference type="Rhea" id="RHEA:28534"/>
        <dbReference type="ChEBI" id="CHEBI:15377"/>
        <dbReference type="ChEBI" id="CHEBI:15378"/>
        <dbReference type="ChEBI" id="CHEBI:33019"/>
        <dbReference type="ChEBI" id="CHEBI:37568"/>
        <dbReference type="ChEBI" id="CHEBI:63528"/>
        <dbReference type="EC" id="3.6.1.9"/>
    </reaction>
</comment>
<feature type="active site" description="Proton acceptor" evidence="4">
    <location>
        <position position="71"/>
    </location>
</feature>
<feature type="site" description="Important for substrate specificity" evidence="4">
    <location>
        <position position="72"/>
    </location>
</feature>
<comment type="function">
    <text evidence="4">Nucleoside triphosphate pyrophosphatase that hydrolyzes dTTP and UTP. May have a dual role in cell division arrest and in preventing the incorporation of modified nucleotides into cellular nucleic acids.</text>
</comment>
<comment type="subcellular location">
    <subcellularLocation>
        <location evidence="4">Cytoplasm</location>
    </subcellularLocation>
</comment>
<dbReference type="InterPro" id="IPR029001">
    <property type="entry name" value="ITPase-like_fam"/>
</dbReference>
<comment type="cofactor">
    <cofactor evidence="1 4">
        <name>a divalent metal cation</name>
        <dbReference type="ChEBI" id="CHEBI:60240"/>
    </cofactor>
</comment>
<dbReference type="PANTHER" id="PTHR43213:SF5">
    <property type="entry name" value="BIFUNCTIONAL DTTP_UTP PYROPHOSPHATASE_METHYLTRANSFERASE PROTEIN-RELATED"/>
    <property type="match status" value="1"/>
</dbReference>
<evidence type="ECO:0000256" key="1">
    <source>
        <dbReference type="ARBA" id="ARBA00001968"/>
    </source>
</evidence>